<dbReference type="AlphaFoldDB" id="A0A3N4IH43"/>
<comment type="similarity">
    <text evidence="2">Belongs to the glycosyl hydrolase 17 family.</text>
</comment>
<comment type="subcellular location">
    <subcellularLocation>
        <location evidence="1">Cell envelope</location>
    </subcellularLocation>
</comment>
<dbReference type="GO" id="GO:0071555">
    <property type="term" value="P:cell wall organization"/>
    <property type="evidence" value="ECO:0007669"/>
    <property type="project" value="TreeGrafter"/>
</dbReference>
<keyword evidence="5" id="KW-1185">Reference proteome</keyword>
<dbReference type="InterPro" id="IPR050732">
    <property type="entry name" value="Beta-glucan_modifiers"/>
</dbReference>
<dbReference type="PANTHER" id="PTHR16631:SF14">
    <property type="entry name" value="FAMILY 17 GLUCOSIDASE SCW10-RELATED"/>
    <property type="match status" value="1"/>
</dbReference>
<gene>
    <name evidence="4" type="ORF">BJ508DRAFT_339378</name>
</gene>
<evidence type="ECO:0000313" key="5">
    <source>
        <dbReference type="Proteomes" id="UP000275078"/>
    </source>
</evidence>
<dbReference type="GO" id="GO:0009277">
    <property type="term" value="C:fungal-type cell wall"/>
    <property type="evidence" value="ECO:0007669"/>
    <property type="project" value="TreeGrafter"/>
</dbReference>
<dbReference type="EMBL" id="ML119657">
    <property type="protein sequence ID" value="RPA84747.1"/>
    <property type="molecule type" value="Genomic_DNA"/>
</dbReference>
<dbReference type="InterPro" id="IPR017853">
    <property type="entry name" value="GH"/>
</dbReference>
<sequence length="253" mass="27197">SGKGGIVWTPYNNDHSCKSEEQFRSELGGLGSKGYGLVRIYGVDCNQVSRVLKYFPRKVFLGVFDVNNMGNELNSIVSQVGNNWSRVHTVSIGNELVNQGKATPAAMNQKTNEARSKLRSAGFAGPVVTVDTLIAVKNNPALCQASDYVAVNCHPFFDNTISAAKAGSFLTSQIAEVQKICGKPVLITETGWPKQGTANGAAVPTTENHVTAIRAIRSALGAQSILLTAKDEGWKADGAWSFWAEKHWGVVEL</sequence>
<protein>
    <submittedName>
        <fullName evidence="4">Glycoside hydrolase</fullName>
    </submittedName>
</protein>
<name>A0A3N4IH43_ASCIM</name>
<dbReference type="SUPFAM" id="SSF51445">
    <property type="entry name" value="(Trans)glycosidases"/>
    <property type="match status" value="1"/>
</dbReference>
<dbReference type="STRING" id="1160509.A0A3N4IH43"/>
<organism evidence="4 5">
    <name type="scientific">Ascobolus immersus RN42</name>
    <dbReference type="NCBI Taxonomy" id="1160509"/>
    <lineage>
        <taxon>Eukaryota</taxon>
        <taxon>Fungi</taxon>
        <taxon>Dikarya</taxon>
        <taxon>Ascomycota</taxon>
        <taxon>Pezizomycotina</taxon>
        <taxon>Pezizomycetes</taxon>
        <taxon>Pezizales</taxon>
        <taxon>Ascobolaceae</taxon>
        <taxon>Ascobolus</taxon>
    </lineage>
</organism>
<dbReference type="OrthoDB" id="941679at2759"/>
<dbReference type="Proteomes" id="UP000275078">
    <property type="component" value="Unassembled WGS sequence"/>
</dbReference>
<proteinExistence type="inferred from homology"/>
<dbReference type="GO" id="GO:0009986">
    <property type="term" value="C:cell surface"/>
    <property type="evidence" value="ECO:0007669"/>
    <property type="project" value="TreeGrafter"/>
</dbReference>
<dbReference type="GO" id="GO:0005576">
    <property type="term" value="C:extracellular region"/>
    <property type="evidence" value="ECO:0007669"/>
    <property type="project" value="TreeGrafter"/>
</dbReference>
<evidence type="ECO:0000256" key="2">
    <source>
        <dbReference type="ARBA" id="ARBA00008773"/>
    </source>
</evidence>
<dbReference type="PANTHER" id="PTHR16631">
    <property type="entry name" value="GLUCAN 1,3-BETA-GLUCOSIDASE"/>
    <property type="match status" value="1"/>
</dbReference>
<dbReference type="GO" id="GO:0042973">
    <property type="term" value="F:glucan endo-1,3-beta-D-glucosidase activity"/>
    <property type="evidence" value="ECO:0007669"/>
    <property type="project" value="TreeGrafter"/>
</dbReference>
<evidence type="ECO:0000256" key="1">
    <source>
        <dbReference type="ARBA" id="ARBA00004196"/>
    </source>
</evidence>
<keyword evidence="3 4" id="KW-0378">Hydrolase</keyword>
<reference evidence="4 5" key="1">
    <citation type="journal article" date="2018" name="Nat. Ecol. Evol.">
        <title>Pezizomycetes genomes reveal the molecular basis of ectomycorrhizal truffle lifestyle.</title>
        <authorList>
            <person name="Murat C."/>
            <person name="Payen T."/>
            <person name="Noel B."/>
            <person name="Kuo A."/>
            <person name="Morin E."/>
            <person name="Chen J."/>
            <person name="Kohler A."/>
            <person name="Krizsan K."/>
            <person name="Balestrini R."/>
            <person name="Da Silva C."/>
            <person name="Montanini B."/>
            <person name="Hainaut M."/>
            <person name="Levati E."/>
            <person name="Barry K.W."/>
            <person name="Belfiori B."/>
            <person name="Cichocki N."/>
            <person name="Clum A."/>
            <person name="Dockter R.B."/>
            <person name="Fauchery L."/>
            <person name="Guy J."/>
            <person name="Iotti M."/>
            <person name="Le Tacon F."/>
            <person name="Lindquist E.A."/>
            <person name="Lipzen A."/>
            <person name="Malagnac F."/>
            <person name="Mello A."/>
            <person name="Molinier V."/>
            <person name="Miyauchi S."/>
            <person name="Poulain J."/>
            <person name="Riccioni C."/>
            <person name="Rubini A."/>
            <person name="Sitrit Y."/>
            <person name="Splivallo R."/>
            <person name="Traeger S."/>
            <person name="Wang M."/>
            <person name="Zifcakova L."/>
            <person name="Wipf D."/>
            <person name="Zambonelli A."/>
            <person name="Paolocci F."/>
            <person name="Nowrousian M."/>
            <person name="Ottonello S."/>
            <person name="Baldrian P."/>
            <person name="Spatafora J.W."/>
            <person name="Henrissat B."/>
            <person name="Nagy L.G."/>
            <person name="Aury J.M."/>
            <person name="Wincker P."/>
            <person name="Grigoriev I.V."/>
            <person name="Bonfante P."/>
            <person name="Martin F.M."/>
        </authorList>
    </citation>
    <scope>NUCLEOTIDE SEQUENCE [LARGE SCALE GENOMIC DNA]</scope>
    <source>
        <strain evidence="4 5">RN42</strain>
    </source>
</reference>
<accession>A0A3N4IH43</accession>
<feature type="non-terminal residue" evidence="4">
    <location>
        <position position="1"/>
    </location>
</feature>
<evidence type="ECO:0000313" key="4">
    <source>
        <dbReference type="EMBL" id="RPA84747.1"/>
    </source>
</evidence>
<evidence type="ECO:0000256" key="3">
    <source>
        <dbReference type="ARBA" id="ARBA00022801"/>
    </source>
</evidence>
<dbReference type="Gene3D" id="3.20.20.80">
    <property type="entry name" value="Glycosidases"/>
    <property type="match status" value="1"/>
</dbReference>